<sequence length="114" mass="12698">MPPTPPDREKKPARLRRLTIEGSPRRLGLSLIQASTLPAPANRLCLPGGGTVETFPALSEKESALIDRLIDECIQYEDDGEDHLSEIVDRIGSKLLQAFLERARARMSQPHDTR</sequence>
<dbReference type="AlphaFoldDB" id="A0A0B5DSE5"/>
<dbReference type="RefSeq" id="WP_043868942.1">
    <property type="nucleotide sequence ID" value="NZ_CP004393.1"/>
</dbReference>
<protein>
    <submittedName>
        <fullName evidence="1">Uncharacterized protein</fullName>
    </submittedName>
</protein>
<dbReference type="Proteomes" id="UP000031521">
    <property type="component" value="Chromosome"/>
</dbReference>
<accession>A0A0B5DSE5</accession>
<reference evidence="1 2" key="1">
    <citation type="journal article" date="2014" name="Int. J. Syst. Evol. Microbiol.">
        <title>Celeribacter indicus sp. nov., a polycyclic aromatic hydrocarbon-degrading bacterium from deep-sea sediment and reclassification of Huaishuia halophila as Celeribacter halophilus comb. nov.</title>
        <authorList>
            <person name="Lai Q."/>
            <person name="Cao J."/>
            <person name="Yuan J."/>
            <person name="Li F."/>
            <person name="Shao Z."/>
        </authorList>
    </citation>
    <scope>NUCLEOTIDE SEQUENCE [LARGE SCALE GENOMIC DNA]</scope>
    <source>
        <strain evidence="1">P73</strain>
    </source>
</reference>
<evidence type="ECO:0000313" key="1">
    <source>
        <dbReference type="EMBL" id="AJE45969.1"/>
    </source>
</evidence>
<keyword evidence="2" id="KW-1185">Reference proteome</keyword>
<evidence type="ECO:0000313" key="2">
    <source>
        <dbReference type="Proteomes" id="UP000031521"/>
    </source>
</evidence>
<name>A0A0B5DSE5_9RHOB</name>
<gene>
    <name evidence="1" type="ORF">P73_1254</name>
</gene>
<dbReference type="OrthoDB" id="9962355at2"/>
<dbReference type="KEGG" id="cid:P73_1254"/>
<dbReference type="EMBL" id="CP004393">
    <property type="protein sequence ID" value="AJE45969.1"/>
    <property type="molecule type" value="Genomic_DNA"/>
</dbReference>
<proteinExistence type="predicted"/>
<dbReference type="HOGENOM" id="CLU_2116608_0_0_5"/>
<organism evidence="1 2">
    <name type="scientific">Celeribacter indicus</name>
    <dbReference type="NCBI Taxonomy" id="1208324"/>
    <lineage>
        <taxon>Bacteria</taxon>
        <taxon>Pseudomonadati</taxon>
        <taxon>Pseudomonadota</taxon>
        <taxon>Alphaproteobacteria</taxon>
        <taxon>Rhodobacterales</taxon>
        <taxon>Roseobacteraceae</taxon>
        <taxon>Celeribacter</taxon>
    </lineage>
</organism>